<reference evidence="4" key="1">
    <citation type="submission" date="2017-09" db="EMBL/GenBank/DDBJ databases">
        <title>Depth-based differentiation of microbial function through sediment-hosted aquifers and enrichment of novel symbionts in the deep terrestrial subsurface.</title>
        <authorList>
            <person name="Probst A.J."/>
            <person name="Ladd B."/>
            <person name="Jarett J.K."/>
            <person name="Geller-Mcgrath D.E."/>
            <person name="Sieber C.M.K."/>
            <person name="Emerson J.B."/>
            <person name="Anantharaman K."/>
            <person name="Thomas B.C."/>
            <person name="Malmstrom R."/>
            <person name="Stieglmeier M."/>
            <person name="Klingl A."/>
            <person name="Woyke T."/>
            <person name="Ryan C.M."/>
            <person name="Banfield J.F."/>
        </authorList>
    </citation>
    <scope>NUCLEOTIDE SEQUENCE [LARGE SCALE GENOMIC DNA]</scope>
</reference>
<keyword evidence="3" id="KW-0489">Methyltransferase</keyword>
<dbReference type="Pfam" id="PF08484">
    <property type="entry name" value="Methyltransf_14"/>
    <property type="match status" value="1"/>
</dbReference>
<dbReference type="PANTHER" id="PTHR43861:SF5">
    <property type="entry name" value="BLL5978 PROTEIN"/>
    <property type="match status" value="1"/>
</dbReference>
<accession>A0A2H0UER6</accession>
<dbReference type="Gene3D" id="3.40.50.150">
    <property type="entry name" value="Vaccinia Virus protein VP39"/>
    <property type="match status" value="1"/>
</dbReference>
<dbReference type="Pfam" id="PF13489">
    <property type="entry name" value="Methyltransf_23"/>
    <property type="match status" value="1"/>
</dbReference>
<feature type="domain" description="Methyltransferase putative zinc binding" evidence="1">
    <location>
        <begin position="9"/>
        <end position="69"/>
    </location>
</feature>
<organism evidence="3 4">
    <name type="scientific">Candidatus Kaiserbacteria bacterium CG10_big_fil_rev_8_21_14_0_10_47_16</name>
    <dbReference type="NCBI Taxonomy" id="1974608"/>
    <lineage>
        <taxon>Bacteria</taxon>
        <taxon>Candidatus Kaiseribacteriota</taxon>
    </lineage>
</organism>
<dbReference type="Gene3D" id="3.40.50.720">
    <property type="entry name" value="NAD(P)-binding Rossmann-like Domain"/>
    <property type="match status" value="1"/>
</dbReference>
<dbReference type="InterPro" id="IPR013691">
    <property type="entry name" value="MeTrfase_14"/>
</dbReference>
<dbReference type="Gene3D" id="6.10.250.3100">
    <property type="match status" value="1"/>
</dbReference>
<proteinExistence type="predicted"/>
<dbReference type="Gene3D" id="6.20.50.110">
    <property type="entry name" value="Methyltransferase, zinc-binding domain"/>
    <property type="match status" value="1"/>
</dbReference>
<dbReference type="GO" id="GO:0008168">
    <property type="term" value="F:methyltransferase activity"/>
    <property type="evidence" value="ECO:0007669"/>
    <property type="project" value="UniProtKB-KW"/>
</dbReference>
<evidence type="ECO:0000259" key="2">
    <source>
        <dbReference type="Pfam" id="PF08484"/>
    </source>
</evidence>
<comment type="caution">
    <text evidence="3">The sequence shown here is derived from an EMBL/GenBank/DDBJ whole genome shotgun (WGS) entry which is preliminary data.</text>
</comment>
<dbReference type="InterPro" id="IPR013630">
    <property type="entry name" value="Methyltransf_Zn-bd_dom_put"/>
</dbReference>
<dbReference type="InterPro" id="IPR029063">
    <property type="entry name" value="SAM-dependent_MTases_sf"/>
</dbReference>
<keyword evidence="3" id="KW-0808">Transferase</keyword>
<dbReference type="GO" id="GO:0032259">
    <property type="term" value="P:methylation"/>
    <property type="evidence" value="ECO:0007669"/>
    <property type="project" value="UniProtKB-KW"/>
</dbReference>
<dbReference type="EMBL" id="PFBI01000001">
    <property type="protein sequence ID" value="PIR84913.1"/>
    <property type="molecule type" value="Genomic_DNA"/>
</dbReference>
<dbReference type="PANTHER" id="PTHR43861">
    <property type="entry name" value="TRANS-ACONITATE 2-METHYLTRANSFERASE-RELATED"/>
    <property type="match status" value="1"/>
</dbReference>
<evidence type="ECO:0000313" key="3">
    <source>
        <dbReference type="EMBL" id="PIR84913.1"/>
    </source>
</evidence>
<dbReference type="AlphaFoldDB" id="A0A2H0UER6"/>
<dbReference type="CDD" id="cd02440">
    <property type="entry name" value="AdoMet_MTases"/>
    <property type="match status" value="1"/>
</dbReference>
<dbReference type="InterPro" id="IPR038576">
    <property type="entry name" value="Methyltransf_Zn-bd_dom_put_sf"/>
</dbReference>
<dbReference type="SUPFAM" id="SSF53335">
    <property type="entry name" value="S-adenosyl-L-methionine-dependent methyltransferases"/>
    <property type="match status" value="1"/>
</dbReference>
<protein>
    <submittedName>
        <fullName evidence="3">SAM-dependent methyltransferase</fullName>
    </submittedName>
</protein>
<feature type="domain" description="C-methyltransferase" evidence="2">
    <location>
        <begin position="249"/>
        <end position="405"/>
    </location>
</feature>
<name>A0A2H0UER6_9BACT</name>
<gene>
    <name evidence="3" type="ORF">COU16_00130</name>
</gene>
<dbReference type="Proteomes" id="UP000229344">
    <property type="component" value="Unassembled WGS sequence"/>
</dbReference>
<sequence length="410" mass="46441">MSYFHRNECRVCKKGDLTRILSLGEHPPVDNFIEAGKEQEEMRYPLDVYFCNTCSLVQLLDIVEENELFHGEYAYFSSSSKPLVDHFSKYADDLKKRHTLKSDDLLVDIGSNDGVLLQFFTDTCRVLGIEPSANVADIAREKGIETLDGFFTEKMAKDIVEKHGQAKIITANNVFAHIDDLDEIVRGVKVLLSDDGVFVTESHYLLDLIEHMEFDTVYHEHLCYYSVKPLCYLFERFDMEVSAVERVATHGGSIRVFARKKMGKPIESSVAELLSLEEQAGIHSLSRFVDFQKDAEALRDKLVSVVRGFRKEGKKVTAYGAPAKGNTLLNFCGFTGDDIAYVTDTTPYKIGRLTPGSHIPVVSPDILKTETPDHILLLAWNYRDFILDKETELRKRGAQFIIPIPKVEIV</sequence>
<evidence type="ECO:0000259" key="1">
    <source>
        <dbReference type="Pfam" id="PF08421"/>
    </source>
</evidence>
<evidence type="ECO:0000313" key="4">
    <source>
        <dbReference type="Proteomes" id="UP000229344"/>
    </source>
</evidence>
<dbReference type="Pfam" id="PF08421">
    <property type="entry name" value="Methyltransf_13"/>
    <property type="match status" value="1"/>
</dbReference>